<evidence type="ECO:0000256" key="1">
    <source>
        <dbReference type="SAM" id="MobiDB-lite"/>
    </source>
</evidence>
<dbReference type="PANTHER" id="PTHR32294:SF0">
    <property type="entry name" value="DNA POLYMERASE III SUBUNIT ALPHA"/>
    <property type="match status" value="1"/>
</dbReference>
<proteinExistence type="predicted"/>
<dbReference type="GO" id="GO:0006260">
    <property type="term" value="P:DNA replication"/>
    <property type="evidence" value="ECO:0007669"/>
    <property type="project" value="InterPro"/>
</dbReference>
<dbReference type="EMBL" id="LR793264">
    <property type="protein sequence ID" value="CAB3555842.1"/>
    <property type="molecule type" value="Genomic_DNA"/>
</dbReference>
<feature type="domain" description="DNA polymerase III alpha subunit finger" evidence="2">
    <location>
        <begin position="1"/>
        <end position="89"/>
    </location>
</feature>
<accession>A0A8D6PX97</accession>
<reference evidence="3" key="1">
    <citation type="submission" date="2020-04" db="EMBL/GenBank/DDBJ databases">
        <authorList>
            <person name="Naeem R."/>
            <person name="Antony C."/>
            <person name="Guan Q."/>
        </authorList>
    </citation>
    <scope>NUCLEOTIDE SEQUENCE</scope>
    <source>
        <strain evidence="3">NGKP54</strain>
    </source>
</reference>
<dbReference type="Pfam" id="PF17657">
    <property type="entry name" value="DNA_pol3_finger"/>
    <property type="match status" value="1"/>
</dbReference>
<dbReference type="GO" id="GO:0008408">
    <property type="term" value="F:3'-5' exonuclease activity"/>
    <property type="evidence" value="ECO:0007669"/>
    <property type="project" value="InterPro"/>
</dbReference>
<evidence type="ECO:0000313" key="3">
    <source>
        <dbReference type="EMBL" id="CAB3555842.1"/>
    </source>
</evidence>
<dbReference type="PANTHER" id="PTHR32294">
    <property type="entry name" value="DNA POLYMERASE III SUBUNIT ALPHA"/>
    <property type="match status" value="1"/>
</dbReference>
<name>A0A8D6PX97_KLEPN</name>
<evidence type="ECO:0000259" key="2">
    <source>
        <dbReference type="Pfam" id="PF17657"/>
    </source>
</evidence>
<feature type="region of interest" description="Disordered" evidence="1">
    <location>
        <begin position="113"/>
        <end position="139"/>
    </location>
</feature>
<protein>
    <submittedName>
        <fullName evidence="3">DNA polymerase III subunit alpha</fullName>
    </submittedName>
</protein>
<feature type="compositionally biased region" description="Basic residues" evidence="1">
    <location>
        <begin position="126"/>
        <end position="139"/>
    </location>
</feature>
<dbReference type="InterPro" id="IPR040982">
    <property type="entry name" value="DNA_pol3_finger"/>
</dbReference>
<sequence>MVDNFIDRKHGREEISYPDVQWQHESLKPVLEPTYGIILYQEQVMQIAQVLSDIPSAARTCCVVRWVRKKPEEMAKQRSIFEDGAKKNGIDGELAMKIFDLVEKFAVTDLTNRTPPPTRWSPTRRCGLRRTTRPSLWRR</sequence>
<organism evidence="3">
    <name type="scientific">Klebsiella pneumoniae</name>
    <dbReference type="NCBI Taxonomy" id="573"/>
    <lineage>
        <taxon>Bacteria</taxon>
        <taxon>Pseudomonadati</taxon>
        <taxon>Pseudomonadota</taxon>
        <taxon>Gammaproteobacteria</taxon>
        <taxon>Enterobacterales</taxon>
        <taxon>Enterobacteriaceae</taxon>
        <taxon>Klebsiella/Raoultella group</taxon>
        <taxon>Klebsiella</taxon>
        <taxon>Klebsiella pneumoniae complex</taxon>
    </lineage>
</organism>
<dbReference type="AlphaFoldDB" id="A0A8D6PX97"/>
<dbReference type="InterPro" id="IPR004805">
    <property type="entry name" value="DnaE2/DnaE/PolC"/>
</dbReference>
<gene>
    <name evidence="3" type="primary">dnaE_1</name>
    <name evidence="3" type="ORF">NGKP54_PROKKA_00001</name>
</gene>